<keyword evidence="1" id="KW-0732">Signal</keyword>
<dbReference type="OrthoDB" id="5239982at2759"/>
<sequence length="189" mass="19910">MKLSLILVAAPAAQAMVSYMASVPESLMTMVDSAACNLPDDFQVQDFTADSQDGGQTVDVLDFTFNDDSTGLSTPCHLDASSVPVPSDGRTARYACDNALVQFIWQNGRATMIEKVCPGADGVADYEASGTAVIPLTCEGSGGNGTVNGTDATVSGRSSRRRTRRAAGCRTDSDDIRARFFSIQPVPDI</sequence>
<dbReference type="EMBL" id="MPGH01000233">
    <property type="protein sequence ID" value="OLN82047.1"/>
    <property type="molecule type" value="Genomic_DNA"/>
</dbReference>
<dbReference type="STRING" id="708187.A0A1Q8RCH0"/>
<dbReference type="AlphaFoldDB" id="A0A1Q8RCH0"/>
<protein>
    <recommendedName>
        <fullName evidence="4">AA1-like domain-containing protein</fullName>
    </recommendedName>
</protein>
<evidence type="ECO:0000313" key="3">
    <source>
        <dbReference type="Proteomes" id="UP000186583"/>
    </source>
</evidence>
<name>A0A1Q8RCH0_9PEZI</name>
<reference evidence="2 3" key="1">
    <citation type="submission" date="2016-11" db="EMBL/GenBank/DDBJ databases">
        <title>Draft Genome Assembly of Colletotrichum chlorophyti a pathogen of herbaceous plants.</title>
        <authorList>
            <person name="Gan P."/>
            <person name="Narusaka M."/>
            <person name="Tsushima A."/>
            <person name="Narusaka Y."/>
            <person name="Takano Y."/>
            <person name="Shirasu K."/>
        </authorList>
    </citation>
    <scope>NUCLEOTIDE SEQUENCE [LARGE SCALE GENOMIC DNA]</scope>
    <source>
        <strain evidence="2 3">NTL11</strain>
    </source>
</reference>
<feature type="signal peptide" evidence="1">
    <location>
        <begin position="1"/>
        <end position="15"/>
    </location>
</feature>
<accession>A0A1Q8RCH0</accession>
<evidence type="ECO:0000256" key="1">
    <source>
        <dbReference type="SAM" id="SignalP"/>
    </source>
</evidence>
<organism evidence="2 3">
    <name type="scientific">Colletotrichum chlorophyti</name>
    <dbReference type="NCBI Taxonomy" id="708187"/>
    <lineage>
        <taxon>Eukaryota</taxon>
        <taxon>Fungi</taxon>
        <taxon>Dikarya</taxon>
        <taxon>Ascomycota</taxon>
        <taxon>Pezizomycotina</taxon>
        <taxon>Sordariomycetes</taxon>
        <taxon>Hypocreomycetidae</taxon>
        <taxon>Glomerellales</taxon>
        <taxon>Glomerellaceae</taxon>
        <taxon>Colletotrichum</taxon>
    </lineage>
</organism>
<keyword evidence="3" id="KW-1185">Reference proteome</keyword>
<evidence type="ECO:0000313" key="2">
    <source>
        <dbReference type="EMBL" id="OLN82047.1"/>
    </source>
</evidence>
<evidence type="ECO:0008006" key="4">
    <source>
        <dbReference type="Google" id="ProtNLM"/>
    </source>
</evidence>
<proteinExistence type="predicted"/>
<gene>
    <name evidence="2" type="ORF">CCHL11_08657</name>
</gene>
<feature type="chain" id="PRO_5012683393" description="AA1-like domain-containing protein" evidence="1">
    <location>
        <begin position="16"/>
        <end position="189"/>
    </location>
</feature>
<comment type="caution">
    <text evidence="2">The sequence shown here is derived from an EMBL/GenBank/DDBJ whole genome shotgun (WGS) entry which is preliminary data.</text>
</comment>
<dbReference type="Proteomes" id="UP000186583">
    <property type="component" value="Unassembled WGS sequence"/>
</dbReference>